<gene>
    <name evidence="2" type="ORF">DL89DRAFT_43236</name>
</gene>
<dbReference type="InterPro" id="IPR046528">
    <property type="entry name" value="DUF6593"/>
</dbReference>
<reference evidence="2 3" key="1">
    <citation type="submission" date="2016-07" db="EMBL/GenBank/DDBJ databases">
        <title>Pervasive Adenine N6-methylation of Active Genes in Fungi.</title>
        <authorList>
            <consortium name="DOE Joint Genome Institute"/>
            <person name="Mondo S.J."/>
            <person name="Dannebaum R.O."/>
            <person name="Kuo R.C."/>
            <person name="Labutti K."/>
            <person name="Haridas S."/>
            <person name="Kuo A."/>
            <person name="Salamov A."/>
            <person name="Ahrendt S.R."/>
            <person name="Lipzen A."/>
            <person name="Sullivan W."/>
            <person name="Andreopoulos W.B."/>
            <person name="Clum A."/>
            <person name="Lindquist E."/>
            <person name="Daum C."/>
            <person name="Ramamoorthy G.K."/>
            <person name="Gryganskyi A."/>
            <person name="Culley D."/>
            <person name="Magnuson J.K."/>
            <person name="James T.Y."/>
            <person name="O'Malley M.A."/>
            <person name="Stajich J.E."/>
            <person name="Spatafora J.W."/>
            <person name="Visel A."/>
            <person name="Grigoriev I.V."/>
        </authorList>
    </citation>
    <scope>NUCLEOTIDE SEQUENCE [LARGE SCALE GENOMIC DNA]</scope>
    <source>
        <strain evidence="2 3">ATCC 12442</strain>
    </source>
</reference>
<feature type="domain" description="DUF6593" evidence="1">
    <location>
        <begin position="83"/>
        <end position="182"/>
    </location>
</feature>
<dbReference type="AlphaFoldDB" id="A0A1Y1W1L9"/>
<evidence type="ECO:0000313" key="3">
    <source>
        <dbReference type="Proteomes" id="UP000193922"/>
    </source>
</evidence>
<sequence length="190" mass="21300">MPPTTFTLFTEDTLQDWVVFDGHHDSYAHARRSDHLAYLLRTRLSMLALNSVHDAADNDDDDATIAPVGDTLFSGMRGQGGHISVIATIDYSLSRKTLITGLGKVFQAQQRSKRNGWKFIGADGEKYKWNVVVPRRHWELHNGRGDIVATFDSSMFWKREPGYLAIHANVDETLQSLVLVSWGLTAKTIG</sequence>
<proteinExistence type="predicted"/>
<accession>A0A1Y1W1L9</accession>
<dbReference type="GeneID" id="63808301"/>
<dbReference type="OrthoDB" id="10324727at2759"/>
<protein>
    <recommendedName>
        <fullName evidence="1">DUF6593 domain-containing protein</fullName>
    </recommendedName>
</protein>
<keyword evidence="3" id="KW-1185">Reference proteome</keyword>
<dbReference type="EMBL" id="MCFD01000012">
    <property type="protein sequence ID" value="ORX67388.1"/>
    <property type="molecule type" value="Genomic_DNA"/>
</dbReference>
<dbReference type="Proteomes" id="UP000193922">
    <property type="component" value="Unassembled WGS sequence"/>
</dbReference>
<comment type="caution">
    <text evidence="2">The sequence shown here is derived from an EMBL/GenBank/DDBJ whole genome shotgun (WGS) entry which is preliminary data.</text>
</comment>
<name>A0A1Y1W1L9_9FUNG</name>
<dbReference type="Pfam" id="PF20236">
    <property type="entry name" value="DUF6593"/>
    <property type="match status" value="1"/>
</dbReference>
<evidence type="ECO:0000259" key="1">
    <source>
        <dbReference type="Pfam" id="PF20236"/>
    </source>
</evidence>
<evidence type="ECO:0000313" key="2">
    <source>
        <dbReference type="EMBL" id="ORX67388.1"/>
    </source>
</evidence>
<dbReference type="RefSeq" id="XP_040741275.1">
    <property type="nucleotide sequence ID" value="XM_040891653.1"/>
</dbReference>
<organism evidence="2 3">
    <name type="scientific">Linderina pennispora</name>
    <dbReference type="NCBI Taxonomy" id="61395"/>
    <lineage>
        <taxon>Eukaryota</taxon>
        <taxon>Fungi</taxon>
        <taxon>Fungi incertae sedis</taxon>
        <taxon>Zoopagomycota</taxon>
        <taxon>Kickxellomycotina</taxon>
        <taxon>Kickxellomycetes</taxon>
        <taxon>Kickxellales</taxon>
        <taxon>Kickxellaceae</taxon>
        <taxon>Linderina</taxon>
    </lineage>
</organism>